<keyword evidence="1 2" id="KW-0732">Signal</keyword>
<evidence type="ECO:0000256" key="1">
    <source>
        <dbReference type="ARBA" id="ARBA00022729"/>
    </source>
</evidence>
<proteinExistence type="predicted"/>
<evidence type="ECO:0000313" key="4">
    <source>
        <dbReference type="Proteomes" id="UP000823862"/>
    </source>
</evidence>
<feature type="signal peptide" evidence="2">
    <location>
        <begin position="1"/>
        <end position="25"/>
    </location>
</feature>
<dbReference type="EMBL" id="DWZI01000002">
    <property type="protein sequence ID" value="HJA84707.1"/>
    <property type="molecule type" value="Genomic_DNA"/>
</dbReference>
<comment type="caution">
    <text evidence="3">The sequence shown here is derived from an EMBL/GenBank/DDBJ whole genome shotgun (WGS) entry which is preliminary data.</text>
</comment>
<dbReference type="AlphaFoldDB" id="A0A9D2KTW1"/>
<evidence type="ECO:0000313" key="3">
    <source>
        <dbReference type="EMBL" id="HJA84707.1"/>
    </source>
</evidence>
<dbReference type="InterPro" id="IPR053713">
    <property type="entry name" value="Bact_OM_Channel_sf"/>
</dbReference>
<evidence type="ECO:0000256" key="2">
    <source>
        <dbReference type="SAM" id="SignalP"/>
    </source>
</evidence>
<dbReference type="Gene3D" id="2.40.160.40">
    <property type="entry name" value="monomeric porin ompg"/>
    <property type="match status" value="1"/>
</dbReference>
<gene>
    <name evidence="3" type="ORF">H9950_00645</name>
</gene>
<dbReference type="Proteomes" id="UP000823862">
    <property type="component" value="Unassembled WGS sequence"/>
</dbReference>
<reference evidence="3" key="2">
    <citation type="submission" date="2021-04" db="EMBL/GenBank/DDBJ databases">
        <authorList>
            <person name="Gilroy R."/>
        </authorList>
    </citation>
    <scope>NUCLEOTIDE SEQUENCE</scope>
    <source>
        <strain evidence="3">ChiHjej12B11-9795</strain>
    </source>
</reference>
<protein>
    <submittedName>
        <fullName evidence="3">DUF2490 domain-containing protein</fullName>
    </submittedName>
</protein>
<organism evidence="3 4">
    <name type="scientific">Candidatus Bacteroides avicola</name>
    <dbReference type="NCBI Taxonomy" id="2838468"/>
    <lineage>
        <taxon>Bacteria</taxon>
        <taxon>Pseudomonadati</taxon>
        <taxon>Bacteroidota</taxon>
        <taxon>Bacteroidia</taxon>
        <taxon>Bacteroidales</taxon>
        <taxon>Bacteroidaceae</taxon>
        <taxon>Bacteroides</taxon>
    </lineage>
</organism>
<dbReference type="Pfam" id="PF10677">
    <property type="entry name" value="DUF2490"/>
    <property type="match status" value="1"/>
</dbReference>
<dbReference type="InterPro" id="IPR019619">
    <property type="entry name" value="DUF2490"/>
</dbReference>
<feature type="chain" id="PRO_5039679228" evidence="2">
    <location>
        <begin position="26"/>
        <end position="220"/>
    </location>
</feature>
<reference evidence="3" key="1">
    <citation type="journal article" date="2021" name="PeerJ">
        <title>Extensive microbial diversity within the chicken gut microbiome revealed by metagenomics and culture.</title>
        <authorList>
            <person name="Gilroy R."/>
            <person name="Ravi A."/>
            <person name="Getino M."/>
            <person name="Pursley I."/>
            <person name="Horton D.L."/>
            <person name="Alikhan N.F."/>
            <person name="Baker D."/>
            <person name="Gharbi K."/>
            <person name="Hall N."/>
            <person name="Watson M."/>
            <person name="Adriaenssens E.M."/>
            <person name="Foster-Nyarko E."/>
            <person name="Jarju S."/>
            <person name="Secka A."/>
            <person name="Antonio M."/>
            <person name="Oren A."/>
            <person name="Chaudhuri R.R."/>
            <person name="La Ragione R."/>
            <person name="Hildebrand F."/>
            <person name="Pallen M.J."/>
        </authorList>
    </citation>
    <scope>NUCLEOTIDE SEQUENCE</scope>
    <source>
        <strain evidence="3">ChiHjej12B11-9795</strain>
    </source>
</reference>
<accession>A0A9D2KTW1</accession>
<name>A0A9D2KTW1_9BACE</name>
<sequence length="220" mass="25807">MRKRFNIHCMAAVLAILAGTLAARAQRPDFTSWLNLGAEYELKRSGFTLESGMEWRTEDHFRQTDRVGVSVDGAYEVCPWLEVGTGYELHVRNLDGDDWGVRHRYRLQATFSVRVARRWKLSLRERFQHTLDARDDDELRLRSRLKLAYDIPHSGIEPYASVEMYNGLARGEHFRQTRMRYRGGAEFPIVGRWEGELFYLYQDERGKRKHVLGVGCVYKF</sequence>